<keyword evidence="2" id="KW-1185">Reference proteome</keyword>
<reference evidence="1 2" key="1">
    <citation type="submission" date="2018-10" db="EMBL/GenBank/DDBJ databases">
        <title>Genome Sequence of Cohnella sp.</title>
        <authorList>
            <person name="Srinivasan S."/>
            <person name="Kim M.K."/>
        </authorList>
    </citation>
    <scope>NUCLEOTIDE SEQUENCE [LARGE SCALE GENOMIC DNA]</scope>
    <source>
        <strain evidence="1 2">18JY8-7</strain>
    </source>
</reference>
<evidence type="ECO:0000313" key="1">
    <source>
        <dbReference type="EMBL" id="AYQ73595.1"/>
    </source>
</evidence>
<protein>
    <recommendedName>
        <fullName evidence="3">DUF559 domain-containing protein</fullName>
    </recommendedName>
</protein>
<name>A0A3G3JZB4_9BACL</name>
<evidence type="ECO:0008006" key="3">
    <source>
        <dbReference type="Google" id="ProtNLM"/>
    </source>
</evidence>
<dbReference type="KEGG" id="coh:EAV92_14010"/>
<sequence length="164" mass="18893">MEGRRFIDFAYIRPPIRIAIEVDGIGAHLRDISRKQFCDERIRQMHLTLDGWIVIRIGYDDLLERPKVWQQLLLQLIGRLFGTGGNATEEAYDRDMETVKLALRLGRPIRLTDIQGYFGCGYRTSRQIADRLQECGLFQAVGGGTLRSHAWKPDGNHPRFPKLL</sequence>
<proteinExistence type="predicted"/>
<organism evidence="1 2">
    <name type="scientific">Cohnella candidum</name>
    <dbReference type="NCBI Taxonomy" id="2674991"/>
    <lineage>
        <taxon>Bacteria</taxon>
        <taxon>Bacillati</taxon>
        <taxon>Bacillota</taxon>
        <taxon>Bacilli</taxon>
        <taxon>Bacillales</taxon>
        <taxon>Paenibacillaceae</taxon>
        <taxon>Cohnella</taxon>
    </lineage>
</organism>
<evidence type="ECO:0000313" key="2">
    <source>
        <dbReference type="Proteomes" id="UP000269097"/>
    </source>
</evidence>
<dbReference type="AlphaFoldDB" id="A0A3G3JZB4"/>
<dbReference type="Gene3D" id="3.40.960.10">
    <property type="entry name" value="VSR Endonuclease"/>
    <property type="match status" value="1"/>
</dbReference>
<dbReference type="Proteomes" id="UP000269097">
    <property type="component" value="Chromosome"/>
</dbReference>
<dbReference type="EMBL" id="CP033433">
    <property type="protein sequence ID" value="AYQ73595.1"/>
    <property type="molecule type" value="Genomic_DNA"/>
</dbReference>
<gene>
    <name evidence="1" type="ORF">EAV92_14010</name>
</gene>
<accession>A0A3G3JZB4</accession>